<dbReference type="SUPFAM" id="SSF56601">
    <property type="entry name" value="beta-lactamase/transpeptidase-like"/>
    <property type="match status" value="1"/>
</dbReference>
<evidence type="ECO:0000256" key="1">
    <source>
        <dbReference type="ARBA" id="ARBA00022676"/>
    </source>
</evidence>
<evidence type="ECO:0000259" key="3">
    <source>
        <dbReference type="Pfam" id="PF00905"/>
    </source>
</evidence>
<reference evidence="4 5" key="1">
    <citation type="submission" date="2019-01" db="EMBL/GenBank/DDBJ databases">
        <title>Ktedonosporobacter rubrisoli SCAWS-G2.</title>
        <authorList>
            <person name="Huang Y."/>
            <person name="Yan B."/>
        </authorList>
    </citation>
    <scope>NUCLEOTIDE SEQUENCE [LARGE SCALE GENOMIC DNA]</scope>
    <source>
        <strain evidence="4 5">SCAWS-G2</strain>
    </source>
</reference>
<organism evidence="4 5">
    <name type="scientific">Ktedonosporobacter rubrisoli</name>
    <dbReference type="NCBI Taxonomy" id="2509675"/>
    <lineage>
        <taxon>Bacteria</taxon>
        <taxon>Bacillati</taxon>
        <taxon>Chloroflexota</taxon>
        <taxon>Ktedonobacteria</taxon>
        <taxon>Ktedonobacterales</taxon>
        <taxon>Ktedonosporobacteraceae</taxon>
        <taxon>Ktedonosporobacter</taxon>
    </lineage>
</organism>
<proteinExistence type="predicted"/>
<keyword evidence="1" id="KW-0328">Glycosyltransferase</keyword>
<dbReference type="GO" id="GO:0030288">
    <property type="term" value="C:outer membrane-bounded periplasmic space"/>
    <property type="evidence" value="ECO:0007669"/>
    <property type="project" value="TreeGrafter"/>
</dbReference>
<dbReference type="Pfam" id="PF00905">
    <property type="entry name" value="Transpeptidase"/>
    <property type="match status" value="1"/>
</dbReference>
<dbReference type="InterPro" id="IPR050396">
    <property type="entry name" value="Glycosyltr_51/Transpeptidase"/>
</dbReference>
<keyword evidence="2" id="KW-0808">Transferase</keyword>
<gene>
    <name evidence="4" type="ORF">EPA93_22480</name>
</gene>
<keyword evidence="5" id="KW-1185">Reference proteome</keyword>
<sequence length="468" mass="51006">MQRSMYITRNRLLSLSRLSGILLLLSCILSACVYGGLSAPKEQQSLQAEKGHLQLYDKAGRLICLIGNVQQQQDCLKQNQDSADFITYALQELVNVVQMKPSALLDSGLIVTTTLDINLNKQAIQHARSYIKKIKDSHNVTNAAIVILDPHDSSIRTFLKNIDSSSDANYDVVTQAKRQSGSTFRPLVYAAAFDQGMSPGEVVNDSPIALGSPPYSPVNYDHKYHGIVSYRSALQNNYNIPAVKLLDKVGIDPFMKKMSALGIKIPALDRGYSLALGTTELPLLDMTGAYGTMANGGMYVRPHAIAKVVHANGSVLYEATNQGTPAMRPETAFMMTDVLSDNQARSSEFGLCSPLLLYTADKDQCEAGKPGIVYPAAAKSSYVNTFRDSLTIGYTSDFLTGVWVGNNDYAPMVNITGVDGAAVIWHDTMLLAEQGRPVKQFPGPPGDLLKKTISYPGLTTTDWYTTKQ</sequence>
<dbReference type="EMBL" id="CP035758">
    <property type="protein sequence ID" value="QBD78608.1"/>
    <property type="molecule type" value="Genomic_DNA"/>
</dbReference>
<dbReference type="PANTHER" id="PTHR32282">
    <property type="entry name" value="BINDING PROTEIN TRANSPEPTIDASE, PUTATIVE-RELATED"/>
    <property type="match status" value="1"/>
</dbReference>
<evidence type="ECO:0000313" key="5">
    <source>
        <dbReference type="Proteomes" id="UP000290365"/>
    </source>
</evidence>
<dbReference type="GO" id="GO:0008955">
    <property type="term" value="F:peptidoglycan glycosyltransferase activity"/>
    <property type="evidence" value="ECO:0007669"/>
    <property type="project" value="TreeGrafter"/>
</dbReference>
<evidence type="ECO:0000313" key="4">
    <source>
        <dbReference type="EMBL" id="QBD78608.1"/>
    </source>
</evidence>
<dbReference type="InterPro" id="IPR001460">
    <property type="entry name" value="PCN-bd_Tpept"/>
</dbReference>
<dbReference type="OrthoDB" id="154632at2"/>
<dbReference type="GO" id="GO:0008658">
    <property type="term" value="F:penicillin binding"/>
    <property type="evidence" value="ECO:0007669"/>
    <property type="project" value="InterPro"/>
</dbReference>
<name>A0A4P6JSS3_KTERU</name>
<dbReference type="KEGG" id="kbs:EPA93_22480"/>
<protein>
    <recommendedName>
        <fullName evidence="3">Penicillin-binding protein transpeptidase domain-containing protein</fullName>
    </recommendedName>
</protein>
<accession>A0A4P6JSS3</accession>
<dbReference type="InterPro" id="IPR012338">
    <property type="entry name" value="Beta-lactam/transpept-like"/>
</dbReference>
<dbReference type="PANTHER" id="PTHR32282:SF15">
    <property type="entry name" value="PENICILLIN-BINDING PROTEIN 1C"/>
    <property type="match status" value="1"/>
</dbReference>
<evidence type="ECO:0000256" key="2">
    <source>
        <dbReference type="ARBA" id="ARBA00022679"/>
    </source>
</evidence>
<dbReference type="AlphaFoldDB" id="A0A4P6JSS3"/>
<dbReference type="Proteomes" id="UP000290365">
    <property type="component" value="Chromosome"/>
</dbReference>
<dbReference type="Gene3D" id="3.40.710.10">
    <property type="entry name" value="DD-peptidase/beta-lactamase superfamily"/>
    <property type="match status" value="1"/>
</dbReference>
<feature type="domain" description="Penicillin-binding protein transpeptidase" evidence="3">
    <location>
        <begin position="144"/>
        <end position="346"/>
    </location>
</feature>
<dbReference type="GO" id="GO:0009252">
    <property type="term" value="P:peptidoglycan biosynthetic process"/>
    <property type="evidence" value="ECO:0007669"/>
    <property type="project" value="TreeGrafter"/>
</dbReference>
<dbReference type="PROSITE" id="PS51257">
    <property type="entry name" value="PROKAR_LIPOPROTEIN"/>
    <property type="match status" value="1"/>
</dbReference>